<dbReference type="Gene3D" id="1.10.10.10">
    <property type="entry name" value="Winged helix-like DNA-binding domain superfamily/Winged helix DNA-binding domain"/>
    <property type="match status" value="1"/>
</dbReference>
<feature type="region of interest" description="Disordered" evidence="3">
    <location>
        <begin position="193"/>
        <end position="239"/>
    </location>
</feature>
<sequence length="341" mass="35930">MTQAPAAPGKEAERPPEDAAGIPKKPGPQLSDRQEEIYRFLEDKGPHNALVIAQALGLRTAKDVNPDLYKMKGKHLLDFDERLKAWAIYRPVDSGGRNQCTAVMNQQNPVITIHQHGTNSKISIENSHSTQIGHGNVMMRAITPGESGSTAPRYLPPTAPGDSSAPSVWGPQDIHMERSVLRRVQLGHDNELSVHSTPAEGSGHIPSGSPPVSATADGPGASFEVRMPTPGSHPEGDAAQRVHIRSCFLEDAAVGNSNRMTVRPAPGGVAGAGDGQPEEDAGEPGHASQSRSGFPRDAGQAAPGITSMLTPRLEAVTLGNRDPETAEHSCGVQGTPGWGSQ</sequence>
<protein>
    <submittedName>
        <fullName evidence="5">Z-DNA binding protein 1</fullName>
    </submittedName>
</protein>
<evidence type="ECO:0000256" key="1">
    <source>
        <dbReference type="ARBA" id="ARBA00022884"/>
    </source>
</evidence>
<dbReference type="GO" id="GO:0003677">
    <property type="term" value="F:DNA binding"/>
    <property type="evidence" value="ECO:0007669"/>
    <property type="project" value="InterPro"/>
</dbReference>
<dbReference type="InterPro" id="IPR042371">
    <property type="entry name" value="Z_dom"/>
</dbReference>
<dbReference type="InterPro" id="IPR042361">
    <property type="entry name" value="ZBP1"/>
</dbReference>
<feature type="region of interest" description="Disordered" evidence="3">
    <location>
        <begin position="1"/>
        <end position="33"/>
    </location>
</feature>
<gene>
    <name evidence="5" type="primary">ZBP1</name>
</gene>
<dbReference type="Ensembl" id="ENSPCOT00000040370.1">
    <property type="protein sequence ID" value="ENSPCOP00000029432.1"/>
    <property type="gene ID" value="ENSPCOG00000027415.1"/>
</dbReference>
<dbReference type="InterPro" id="IPR036390">
    <property type="entry name" value="WH_DNA-bd_sf"/>
</dbReference>
<reference evidence="5" key="1">
    <citation type="submission" date="2025-08" db="UniProtKB">
        <authorList>
            <consortium name="Ensembl"/>
        </authorList>
    </citation>
    <scope>IDENTIFICATION</scope>
</reference>
<accession>A0A2K6GT81</accession>
<dbReference type="InterPro" id="IPR036388">
    <property type="entry name" value="WH-like_DNA-bd_sf"/>
</dbReference>
<evidence type="ECO:0000313" key="6">
    <source>
        <dbReference type="Proteomes" id="UP000233160"/>
    </source>
</evidence>
<keyword evidence="2" id="KW-0051">Antiviral defense</keyword>
<dbReference type="SUPFAM" id="SSF46785">
    <property type="entry name" value="Winged helix' DNA-binding domain"/>
    <property type="match status" value="1"/>
</dbReference>
<dbReference type="GeneTree" id="ENSGT00390000002234"/>
<keyword evidence="1" id="KW-0694">RNA-binding</keyword>
<feature type="region of interest" description="Disordered" evidence="3">
    <location>
        <begin position="144"/>
        <end position="167"/>
    </location>
</feature>
<dbReference type="GO" id="GO:0003726">
    <property type="term" value="F:double-stranded RNA adenosine deaminase activity"/>
    <property type="evidence" value="ECO:0007669"/>
    <property type="project" value="InterPro"/>
</dbReference>
<dbReference type="FunFam" id="1.10.10.10:FF:000466">
    <property type="entry name" value="Z-DNA binding protein 1"/>
    <property type="match status" value="1"/>
</dbReference>
<evidence type="ECO:0000256" key="3">
    <source>
        <dbReference type="SAM" id="MobiDB-lite"/>
    </source>
</evidence>
<dbReference type="Proteomes" id="UP000233160">
    <property type="component" value="Unassembled WGS sequence"/>
</dbReference>
<evidence type="ECO:0000313" key="5">
    <source>
        <dbReference type="Ensembl" id="ENSPCOP00000029432.1"/>
    </source>
</evidence>
<dbReference type="PANTHER" id="PTHR14966">
    <property type="entry name" value="Z-DNA-BINDING PROTEIN 1"/>
    <property type="match status" value="1"/>
</dbReference>
<evidence type="ECO:0000259" key="4">
    <source>
        <dbReference type="PROSITE" id="PS50139"/>
    </source>
</evidence>
<proteinExistence type="predicted"/>
<evidence type="ECO:0000256" key="2">
    <source>
        <dbReference type="ARBA" id="ARBA00023118"/>
    </source>
</evidence>
<dbReference type="GO" id="GO:0060340">
    <property type="term" value="P:positive regulation of type I interferon-mediated signaling pathway"/>
    <property type="evidence" value="ECO:0007669"/>
    <property type="project" value="InterPro"/>
</dbReference>
<dbReference type="PANTHER" id="PTHR14966:SF0">
    <property type="entry name" value="Z-DNA-BINDING PROTEIN 1"/>
    <property type="match status" value="1"/>
</dbReference>
<reference evidence="5" key="2">
    <citation type="submission" date="2025-09" db="UniProtKB">
        <authorList>
            <consortium name="Ensembl"/>
        </authorList>
    </citation>
    <scope>IDENTIFICATION</scope>
</reference>
<dbReference type="Pfam" id="PF12721">
    <property type="entry name" value="RHIM"/>
    <property type="match status" value="2"/>
</dbReference>
<dbReference type="GO" id="GO:0005634">
    <property type="term" value="C:nucleus"/>
    <property type="evidence" value="ECO:0007669"/>
    <property type="project" value="TreeGrafter"/>
</dbReference>
<dbReference type="AlphaFoldDB" id="A0A2K6GT81"/>
<keyword evidence="6" id="KW-1185">Reference proteome</keyword>
<dbReference type="InterPro" id="IPR025735">
    <property type="entry name" value="RHIM"/>
</dbReference>
<dbReference type="PROSITE" id="PS50139">
    <property type="entry name" value="Z_BINDING"/>
    <property type="match status" value="1"/>
</dbReference>
<dbReference type="GO" id="GO:0051607">
    <property type="term" value="P:defense response to virus"/>
    <property type="evidence" value="ECO:0007669"/>
    <property type="project" value="UniProtKB-KW"/>
</dbReference>
<name>A0A2K6GT81_PROCO</name>
<feature type="region of interest" description="Disordered" evidence="3">
    <location>
        <begin position="258"/>
        <end position="341"/>
    </location>
</feature>
<organism evidence="5 6">
    <name type="scientific">Propithecus coquereli</name>
    <name type="common">Coquerel's sifaka</name>
    <name type="synonym">Propithecus verreauxi coquereli</name>
    <dbReference type="NCBI Taxonomy" id="379532"/>
    <lineage>
        <taxon>Eukaryota</taxon>
        <taxon>Metazoa</taxon>
        <taxon>Chordata</taxon>
        <taxon>Craniata</taxon>
        <taxon>Vertebrata</taxon>
        <taxon>Euteleostomi</taxon>
        <taxon>Mammalia</taxon>
        <taxon>Eutheria</taxon>
        <taxon>Euarchontoglires</taxon>
        <taxon>Primates</taxon>
        <taxon>Strepsirrhini</taxon>
        <taxon>Lemuriformes</taxon>
        <taxon>Indriidae</taxon>
        <taxon>Propithecus</taxon>
    </lineage>
</organism>
<feature type="domain" description="Z-binding" evidence="4">
    <location>
        <begin position="27"/>
        <end position="90"/>
    </location>
</feature>
<dbReference type="SMART" id="SM00550">
    <property type="entry name" value="Zalpha"/>
    <property type="match status" value="1"/>
</dbReference>
<dbReference type="GO" id="GO:0003723">
    <property type="term" value="F:RNA binding"/>
    <property type="evidence" value="ECO:0007669"/>
    <property type="project" value="UniProtKB-KW"/>
</dbReference>